<comment type="caution">
    <text evidence="3">The sequence shown here is derived from an EMBL/GenBank/DDBJ whole genome shotgun (WGS) entry which is preliminary data.</text>
</comment>
<evidence type="ECO:0000313" key="3">
    <source>
        <dbReference type="EMBL" id="CAG2230232.1"/>
    </source>
</evidence>
<dbReference type="Proteomes" id="UP000683360">
    <property type="component" value="Unassembled WGS sequence"/>
</dbReference>
<gene>
    <name evidence="3" type="ORF">MEDL_43103</name>
</gene>
<evidence type="ECO:0000313" key="4">
    <source>
        <dbReference type="Proteomes" id="UP000683360"/>
    </source>
</evidence>
<name>A0A8S3T9N8_MYTED</name>
<keyword evidence="4" id="KW-1185">Reference proteome</keyword>
<organism evidence="3 4">
    <name type="scientific">Mytilus edulis</name>
    <name type="common">Blue mussel</name>
    <dbReference type="NCBI Taxonomy" id="6550"/>
    <lineage>
        <taxon>Eukaryota</taxon>
        <taxon>Metazoa</taxon>
        <taxon>Spiralia</taxon>
        <taxon>Lophotrochozoa</taxon>
        <taxon>Mollusca</taxon>
        <taxon>Bivalvia</taxon>
        <taxon>Autobranchia</taxon>
        <taxon>Pteriomorphia</taxon>
        <taxon>Mytilida</taxon>
        <taxon>Mytiloidea</taxon>
        <taxon>Mytilidae</taxon>
        <taxon>Mytilinae</taxon>
        <taxon>Mytilus</taxon>
    </lineage>
</organism>
<accession>A0A8S3T9N8</accession>
<protein>
    <submittedName>
        <fullName evidence="3">Uncharacterized protein</fullName>
    </submittedName>
</protein>
<keyword evidence="1" id="KW-1133">Transmembrane helix</keyword>
<dbReference type="EMBL" id="CAJPWZ010002055">
    <property type="protein sequence ID" value="CAG2230232.1"/>
    <property type="molecule type" value="Genomic_DNA"/>
</dbReference>
<feature type="signal peptide" evidence="2">
    <location>
        <begin position="1"/>
        <end position="18"/>
    </location>
</feature>
<sequence length="241" mass="27966">MNWATVFILLWIFAPALFDKTFAEETFSKCPFGKQFDIEAELTCPENKEHFHCVPVLPYFNAVKRICKRPKWFVKGTFPVWSPKYKKITSVPCASRRYQDYSYKSNNISVFKCSREKALCTEKGQVTLFRNHSTENNLCFCMDGYAFLKESKNGTYCNPDVENCSCIWIRTYQKSEITTKSNFQKRETEKGAIIRKYKGEESTDNLEYKPQSTYRSVLAVLLCIVILYSLVTSLIIAILKG</sequence>
<feature type="chain" id="PRO_5035727985" evidence="2">
    <location>
        <begin position="19"/>
        <end position="241"/>
    </location>
</feature>
<feature type="transmembrane region" description="Helical" evidence="1">
    <location>
        <begin position="217"/>
        <end position="239"/>
    </location>
</feature>
<keyword evidence="2" id="KW-0732">Signal</keyword>
<dbReference type="AlphaFoldDB" id="A0A8S3T9N8"/>
<keyword evidence="1" id="KW-0472">Membrane</keyword>
<keyword evidence="1" id="KW-0812">Transmembrane</keyword>
<reference evidence="3" key="1">
    <citation type="submission" date="2021-03" db="EMBL/GenBank/DDBJ databases">
        <authorList>
            <person name="Bekaert M."/>
        </authorList>
    </citation>
    <scope>NUCLEOTIDE SEQUENCE</scope>
</reference>
<proteinExistence type="predicted"/>
<evidence type="ECO:0000256" key="1">
    <source>
        <dbReference type="SAM" id="Phobius"/>
    </source>
</evidence>
<evidence type="ECO:0000256" key="2">
    <source>
        <dbReference type="SAM" id="SignalP"/>
    </source>
</evidence>
<dbReference type="OrthoDB" id="10330595at2759"/>